<dbReference type="Proteomes" id="UP000192726">
    <property type="component" value="Chromosome"/>
</dbReference>
<proteinExistence type="predicted"/>
<dbReference type="AlphaFoldDB" id="A0A1V0TUL4"/>
<protein>
    <submittedName>
        <fullName evidence="1">Uncharacterized protein</fullName>
    </submittedName>
</protein>
<accession>A0A1V0TUL4</accession>
<gene>
    <name evidence="1" type="ORF">B1H19_22785</name>
</gene>
<name>A0A1V0TUL4_9ACTN</name>
<dbReference type="STRING" id="553510.B1H19_22785"/>
<evidence type="ECO:0000313" key="2">
    <source>
        <dbReference type="Proteomes" id="UP000192726"/>
    </source>
</evidence>
<organism evidence="1 2">
    <name type="scientific">Streptomyces gilvosporeus</name>
    <dbReference type="NCBI Taxonomy" id="553510"/>
    <lineage>
        <taxon>Bacteria</taxon>
        <taxon>Bacillati</taxon>
        <taxon>Actinomycetota</taxon>
        <taxon>Actinomycetes</taxon>
        <taxon>Kitasatosporales</taxon>
        <taxon>Streptomycetaceae</taxon>
        <taxon>Streptomyces</taxon>
    </lineage>
</organism>
<keyword evidence="2" id="KW-1185">Reference proteome</keyword>
<dbReference type="EMBL" id="CP020569">
    <property type="protein sequence ID" value="ARF56617.1"/>
    <property type="molecule type" value="Genomic_DNA"/>
</dbReference>
<sequence>MGSVRRGMRTDLYLIGDIQVRDRYRTLVKLAYDIGWRGIGREHRNRQIRDVASCGLFAPHRLRAAQMALVDGVPMLVEVKRATDSRIRREAVGQLRDYAANGARRWLAALLRWFFDEPHTADGRLWETEQCCGSVHRCTWEWGRWDGSAPRCCPVDRGAKIRSRLPNGSQEGPRNESGA</sequence>
<reference evidence="1 2" key="1">
    <citation type="submission" date="2017-04" db="EMBL/GenBank/DDBJ databases">
        <title>Complete Genome Sequence of Streptomyces gilvosporeus F607, a Capable Producer of Natamycin.</title>
        <authorList>
            <person name="Zong G."/>
            <person name="Zhong C."/>
            <person name="Fu J."/>
            <person name="Qin R."/>
            <person name="Cao G."/>
        </authorList>
    </citation>
    <scope>NUCLEOTIDE SEQUENCE [LARGE SCALE GENOMIC DNA]</scope>
    <source>
        <strain evidence="1 2">F607</strain>
    </source>
</reference>
<dbReference type="KEGG" id="sgv:B1H19_22785"/>
<evidence type="ECO:0000313" key="1">
    <source>
        <dbReference type="EMBL" id="ARF56617.1"/>
    </source>
</evidence>